<name>K7PC00_CYHV2</name>
<organism evidence="1 3">
    <name type="scientific">Cyprinid herpesvirus 2</name>
    <name type="common">CyHV-2</name>
    <dbReference type="NCBI Taxonomy" id="317878"/>
    <lineage>
        <taxon>Viruses</taxon>
        <taxon>Duplodnaviria</taxon>
        <taxon>Heunggongvirae</taxon>
        <taxon>Peploviricota</taxon>
        <taxon>Herviviricetes</taxon>
        <taxon>Herpesvirales</taxon>
        <taxon>Alloherpesviridae</taxon>
        <taxon>Cyvirus</taxon>
        <taxon>Cyvirus cyprinidallo2</taxon>
    </lineage>
</organism>
<dbReference type="GeneID" id="14011462"/>
<dbReference type="EMBL" id="MN593216">
    <property type="protein sequence ID" value="QIV66883.1"/>
    <property type="molecule type" value="Genomic_DNA"/>
</dbReference>
<dbReference type="EMBL" id="JQ815364">
    <property type="protein sequence ID" value="AFJ20498.1"/>
    <property type="molecule type" value="Genomic_DNA"/>
</dbReference>
<gene>
    <name evidence="1" type="ORF">CyHV2_ORF67</name>
</gene>
<evidence type="ECO:0000313" key="2">
    <source>
        <dbReference type="EMBL" id="QIV66883.1"/>
    </source>
</evidence>
<keyword evidence="3" id="KW-1185">Reference proteome</keyword>
<dbReference type="Proteomes" id="UP000101183">
    <property type="component" value="Segment"/>
</dbReference>
<accession>K7PC00</accession>
<dbReference type="KEGG" id="vg:14011462"/>
<protein>
    <submittedName>
        <fullName evidence="1">Protein ORF67</fullName>
    </submittedName>
</protein>
<sequence>MWHLQRGSDTGATPKKKTLLHPDYFTLQAVEEQGRCHVSTWCLGNHALRNPPPRIISFSSPPPPPLADHNYYHVPENETCRPVLQLCGPSGNILTFRGPERLAGLRHSTWPVWDGCMEDPFYDFASSENPIITVRLGTSSTIVAAGKCLVTPAMDPFFAEFLVDYGLGRTVVTKNEEKLHPGCFKLLFCYPSRYIAYLCEVPVTSEAFDDRIEVHARLSVAENDLPPASYGRWSAGHRL</sequence>
<reference evidence="2" key="2">
    <citation type="submission" date="2019-10" db="EMBL/GenBank/DDBJ databases">
        <title>The complete genome of Cyprinid herpesvirus 2, a new strain isolated from Allogynogenetic crucian carp.</title>
        <authorList>
            <person name="Jiang Y."/>
            <person name="Wang H."/>
            <person name="Lu L."/>
        </authorList>
    </citation>
    <scope>NUCLEOTIDE SEQUENCE</scope>
    <source>
        <strain evidence="2">YC-01</strain>
    </source>
</reference>
<evidence type="ECO:0000313" key="3">
    <source>
        <dbReference type="Proteomes" id="UP000101183"/>
    </source>
</evidence>
<evidence type="ECO:0000313" key="1">
    <source>
        <dbReference type="EMBL" id="AFJ20498.1"/>
    </source>
</evidence>
<dbReference type="RefSeq" id="YP_007003886.1">
    <property type="nucleotide sequence ID" value="NC_019495.1"/>
</dbReference>
<proteinExistence type="predicted"/>
<reference evidence="1 3" key="1">
    <citation type="journal article" date="2013" name="J. Virol.">
        <title>Comparative genomics of carp herpesviruses.</title>
        <authorList>
            <person name="Davison A.J."/>
            <person name="Kurobe T."/>
            <person name="Gatherer D."/>
            <person name="Cunningham C."/>
            <person name="Korf I."/>
            <person name="Fukuda H."/>
            <person name="Hedrick R.P."/>
            <person name="Waltzek T.B."/>
        </authorList>
    </citation>
    <scope>NUCLEOTIDE SEQUENCE [LARGE SCALE GENOMIC DNA]</scope>
    <source>
        <strain evidence="1">ST-J1</strain>
    </source>
</reference>